<dbReference type="Proteomes" id="UP000004923">
    <property type="component" value="Unassembled WGS sequence"/>
</dbReference>
<accession>E8LDS1</accession>
<evidence type="ECO:0000313" key="3">
    <source>
        <dbReference type="Proteomes" id="UP000004923"/>
    </source>
</evidence>
<dbReference type="InterPro" id="IPR000510">
    <property type="entry name" value="Nase/OxRdtase_comp1"/>
</dbReference>
<dbReference type="HOGENOM" id="CLU_051833_0_0_9"/>
<evidence type="ECO:0000259" key="1">
    <source>
        <dbReference type="Pfam" id="PF00148"/>
    </source>
</evidence>
<dbReference type="RefSeq" id="WP_009145364.1">
    <property type="nucleotide sequence ID" value="NZ_GL830881.1"/>
</dbReference>
<comment type="caution">
    <text evidence="2">The sequence shown here is derived from an EMBL/GenBank/DDBJ whole genome shotgun (WGS) entry which is preliminary data.</text>
</comment>
<dbReference type="Gene3D" id="3.40.50.1980">
    <property type="entry name" value="Nitrogenase molybdenum iron protein domain"/>
    <property type="match status" value="1"/>
</dbReference>
<dbReference type="SUPFAM" id="SSF53807">
    <property type="entry name" value="Helical backbone' metal receptor"/>
    <property type="match status" value="1"/>
</dbReference>
<organism evidence="2 3">
    <name type="scientific">Phascolarctobacterium succinatutens YIT 12067</name>
    <dbReference type="NCBI Taxonomy" id="626939"/>
    <lineage>
        <taxon>Bacteria</taxon>
        <taxon>Bacillati</taxon>
        <taxon>Bacillota</taxon>
        <taxon>Negativicutes</taxon>
        <taxon>Acidaminococcales</taxon>
        <taxon>Acidaminococcaceae</taxon>
        <taxon>Phascolarctobacterium</taxon>
    </lineage>
</organism>
<gene>
    <name evidence="2" type="ORF">HMPREF9443_00998</name>
</gene>
<dbReference type="Pfam" id="PF00148">
    <property type="entry name" value="Oxidored_nitro"/>
    <property type="match status" value="1"/>
</dbReference>
<proteinExistence type="predicted"/>
<dbReference type="PANTHER" id="PTHR42846">
    <property type="entry name" value="NI-SIROHYDROCHLORIN A,C-DIAMIDE REDUCTIVE CYCLASE COMPLEX, COMPONENT CFBD"/>
    <property type="match status" value="1"/>
</dbReference>
<dbReference type="AlphaFoldDB" id="E8LDS1"/>
<evidence type="ECO:0000313" key="2">
    <source>
        <dbReference type="EMBL" id="EFY05008.1"/>
    </source>
</evidence>
<dbReference type="eggNOG" id="COG2710">
    <property type="taxonomic scope" value="Bacteria"/>
</dbReference>
<dbReference type="PANTHER" id="PTHR42846:SF1">
    <property type="entry name" value="NI-SIROHYDROCHLORIN A,C-DIAMIDE REDUCTIVE CYCLASE COMPLEX, COMPONENT CFBD"/>
    <property type="match status" value="1"/>
</dbReference>
<dbReference type="GO" id="GO:0016491">
    <property type="term" value="F:oxidoreductase activity"/>
    <property type="evidence" value="ECO:0007669"/>
    <property type="project" value="InterPro"/>
</dbReference>
<feature type="domain" description="Nitrogenase/oxidoreductase component 1" evidence="1">
    <location>
        <begin position="40"/>
        <end position="413"/>
    </location>
</feature>
<dbReference type="InterPro" id="IPR052673">
    <property type="entry name" value="Ni-siroh_cyclase_CfbD"/>
</dbReference>
<sequence length="428" mass="47824">MLQKKNYGADILHNIRRLSEVNEQRDIKPLMATSFPGTHCPLMGVLMTVRQLPEAVTVIVGTDECTYYSKLLANMKIFGSLKESCVSVVIDDYDVTFGTIKKTKKAVAEIFEAGAPKCIVLVTTCVLEIIGDDYDALVDELEERYHVTILLVRTEHFQCRDHLPGIERTLTATVKLMRKMPTENVVNILGNGAPLQKNSVLLQLLEQAGVQLGLQLPGKCSLQDLALAGRAKLNIVVDELGLELAKQMQEKLAVPYVYFPPMCNPHKVLQAYQELAAALEMELPQIVTESLEECLALQQQVQDKLQGIGYIYGNSPYNCWELNTYLAGLGLQPMMIQMSTLKNKEAKKELLQYADPYVCKSANLAAMEFVYDKLKPQLYIGRSFTDSLERKGIFGIDSMPGQDVLGFAGCFGLLKRLLDFTQTQIEEK</sequence>
<dbReference type="Gene3D" id="3.40.50.12380">
    <property type="entry name" value="Nitrogenase MoFe cofactor biosynthesis protein NifE, C-terminal"/>
    <property type="match status" value="1"/>
</dbReference>
<name>E8LDS1_9FIRM</name>
<reference evidence="2 3" key="1">
    <citation type="submission" date="2011-01" db="EMBL/GenBank/DDBJ databases">
        <authorList>
            <person name="Weinstock G."/>
            <person name="Sodergren E."/>
            <person name="Clifton S."/>
            <person name="Fulton L."/>
            <person name="Fulton B."/>
            <person name="Courtney L."/>
            <person name="Fronick C."/>
            <person name="Harrison M."/>
            <person name="Strong C."/>
            <person name="Farmer C."/>
            <person name="Delahaunty K."/>
            <person name="Markovic C."/>
            <person name="Hall O."/>
            <person name="Minx P."/>
            <person name="Tomlinson C."/>
            <person name="Mitreva M."/>
            <person name="Hou S."/>
            <person name="Chen J."/>
            <person name="Wollam A."/>
            <person name="Pepin K.H."/>
            <person name="Johnson M."/>
            <person name="Bhonagiri V."/>
            <person name="Zhang X."/>
            <person name="Suruliraj S."/>
            <person name="Warren W."/>
            <person name="Chinwalla A."/>
            <person name="Mardis E.R."/>
            <person name="Wilson R.K."/>
        </authorList>
    </citation>
    <scope>NUCLEOTIDE SEQUENCE [LARGE SCALE GENOMIC DNA]</scope>
    <source>
        <strain evidence="2 3">YIT 12067</strain>
    </source>
</reference>
<dbReference type="EMBL" id="AEVN01000041">
    <property type="protein sequence ID" value="EFY05008.1"/>
    <property type="molecule type" value="Genomic_DNA"/>
</dbReference>
<keyword evidence="3" id="KW-1185">Reference proteome</keyword>
<protein>
    <submittedName>
        <fullName evidence="2">Oxidoreductase, nitrogenase component 1</fullName>
    </submittedName>
</protein>